<dbReference type="Pfam" id="PF00069">
    <property type="entry name" value="Pkinase"/>
    <property type="match status" value="1"/>
</dbReference>
<dbReference type="AlphaFoldDB" id="A0A3D9KAV7"/>
<dbReference type="GO" id="GO:0004674">
    <property type="term" value="F:protein serine/threonine kinase activity"/>
    <property type="evidence" value="ECO:0007669"/>
    <property type="project" value="UniProtKB-KW"/>
</dbReference>
<keyword evidence="3" id="KW-0547">Nucleotide-binding</keyword>
<evidence type="ECO:0000256" key="1">
    <source>
        <dbReference type="ARBA" id="ARBA00022527"/>
    </source>
</evidence>
<feature type="domain" description="Protein kinase" evidence="6">
    <location>
        <begin position="10"/>
        <end position="286"/>
    </location>
</feature>
<dbReference type="RefSeq" id="WP_116060884.1">
    <property type="nucleotide sequence ID" value="NZ_QRDZ01000008.1"/>
</dbReference>
<reference evidence="7 8" key="1">
    <citation type="submission" date="2018-07" db="EMBL/GenBank/DDBJ databases">
        <title>Genomic Encyclopedia of Type Strains, Phase III (KMG-III): the genomes of soil and plant-associated and newly described type strains.</title>
        <authorList>
            <person name="Whitman W."/>
        </authorList>
    </citation>
    <scope>NUCLEOTIDE SEQUENCE [LARGE SCALE GENOMIC DNA]</scope>
    <source>
        <strain evidence="7 8">CECT 7287</strain>
    </source>
</reference>
<dbReference type="Gene3D" id="3.30.200.20">
    <property type="entry name" value="Phosphorylase Kinase, domain 1"/>
    <property type="match status" value="1"/>
</dbReference>
<keyword evidence="8" id="KW-1185">Reference proteome</keyword>
<name>A0A3D9KAV7_9BACL</name>
<dbReference type="PROSITE" id="PS50011">
    <property type="entry name" value="PROTEIN_KINASE_DOM"/>
    <property type="match status" value="1"/>
</dbReference>
<dbReference type="Gene3D" id="1.10.510.10">
    <property type="entry name" value="Transferase(Phosphotransferase) domain 1"/>
    <property type="match status" value="1"/>
</dbReference>
<dbReference type="PROSITE" id="PS00108">
    <property type="entry name" value="PROTEIN_KINASE_ST"/>
    <property type="match status" value="1"/>
</dbReference>
<dbReference type="InterPro" id="IPR011009">
    <property type="entry name" value="Kinase-like_dom_sf"/>
</dbReference>
<evidence type="ECO:0000313" key="7">
    <source>
        <dbReference type="EMBL" id="RED83280.1"/>
    </source>
</evidence>
<dbReference type="GO" id="GO:0005524">
    <property type="term" value="F:ATP binding"/>
    <property type="evidence" value="ECO:0007669"/>
    <property type="project" value="UniProtKB-KW"/>
</dbReference>
<protein>
    <submittedName>
        <fullName evidence="7">Serine/threonine protein kinase</fullName>
    </submittedName>
</protein>
<dbReference type="OrthoDB" id="9762169at2"/>
<evidence type="ECO:0000256" key="5">
    <source>
        <dbReference type="ARBA" id="ARBA00022840"/>
    </source>
</evidence>
<evidence type="ECO:0000256" key="4">
    <source>
        <dbReference type="ARBA" id="ARBA00022777"/>
    </source>
</evidence>
<keyword evidence="2" id="KW-0808">Transferase</keyword>
<keyword evidence="4 7" id="KW-0418">Kinase</keyword>
<keyword evidence="5" id="KW-0067">ATP-binding</keyword>
<comment type="caution">
    <text evidence="7">The sequence shown here is derived from an EMBL/GenBank/DDBJ whole genome shotgun (WGS) entry which is preliminary data.</text>
</comment>
<dbReference type="PANTHER" id="PTHR24351">
    <property type="entry name" value="RIBOSOMAL PROTEIN S6 KINASE"/>
    <property type="match status" value="1"/>
</dbReference>
<proteinExistence type="predicted"/>
<dbReference type="InterPro" id="IPR000719">
    <property type="entry name" value="Prot_kinase_dom"/>
</dbReference>
<evidence type="ECO:0000313" key="8">
    <source>
        <dbReference type="Proteomes" id="UP000256977"/>
    </source>
</evidence>
<gene>
    <name evidence="7" type="ORF">DFP98_108123</name>
</gene>
<dbReference type="EMBL" id="QRDZ01000008">
    <property type="protein sequence ID" value="RED83280.1"/>
    <property type="molecule type" value="Genomic_DNA"/>
</dbReference>
<dbReference type="Proteomes" id="UP000256977">
    <property type="component" value="Unassembled WGS sequence"/>
</dbReference>
<organism evidence="7 8">
    <name type="scientific">Cohnella phaseoli</name>
    <dbReference type="NCBI Taxonomy" id="456490"/>
    <lineage>
        <taxon>Bacteria</taxon>
        <taxon>Bacillati</taxon>
        <taxon>Bacillota</taxon>
        <taxon>Bacilli</taxon>
        <taxon>Bacillales</taxon>
        <taxon>Paenibacillaceae</taxon>
        <taxon>Cohnella</taxon>
    </lineage>
</organism>
<dbReference type="SUPFAM" id="SSF56112">
    <property type="entry name" value="Protein kinase-like (PK-like)"/>
    <property type="match status" value="1"/>
</dbReference>
<sequence length="347" mass="39474">MDMRVSEIYFELISEIGQEGLNSKTHIARDIQLDATLVIKEINKSDIPKGTPYFTEARFLYESRHPNVMEIHYASQDADKLYLAMPYYKKGSLNSVINNKFLSIPEIIHFGLDFLSALHFIHSKGLIHFDVKPSNIIINDAGKALLTDFGLAGLTNRYGFATVQAAYPTHLTPEIFQAGAFTVQYDVFQAGLTLYRMCNGNADFDLKLQMGGVTQEEVLRGTFPDRNTFLPHIPDSLRAVVKKALKVHPDQRYKSIIHMMNDLASLKENLNWSYSYDPGTGRHQWVEDTERSTRTLVLFEDNRTWKTEGSKYTKASQNVTRVPAWFTRSATMAEAFNKVKQAIDDSN</sequence>
<dbReference type="CDD" id="cd14014">
    <property type="entry name" value="STKc_PknB_like"/>
    <property type="match status" value="1"/>
</dbReference>
<dbReference type="InterPro" id="IPR008271">
    <property type="entry name" value="Ser/Thr_kinase_AS"/>
</dbReference>
<accession>A0A3D9KAV7</accession>
<evidence type="ECO:0000259" key="6">
    <source>
        <dbReference type="PROSITE" id="PS50011"/>
    </source>
</evidence>
<keyword evidence="1 7" id="KW-0723">Serine/threonine-protein kinase</keyword>
<evidence type="ECO:0000256" key="2">
    <source>
        <dbReference type="ARBA" id="ARBA00022679"/>
    </source>
</evidence>
<dbReference type="SMART" id="SM00220">
    <property type="entry name" value="S_TKc"/>
    <property type="match status" value="1"/>
</dbReference>
<evidence type="ECO:0000256" key="3">
    <source>
        <dbReference type="ARBA" id="ARBA00022741"/>
    </source>
</evidence>